<protein>
    <submittedName>
        <fullName evidence="5">HSP20 family protein</fullName>
    </submittedName>
</protein>
<dbReference type="Proteomes" id="UP000585272">
    <property type="component" value="Unassembled WGS sequence"/>
</dbReference>
<dbReference type="SUPFAM" id="SSF49764">
    <property type="entry name" value="HSP20-like chaperones"/>
    <property type="match status" value="1"/>
</dbReference>
<dbReference type="Gene3D" id="2.60.40.790">
    <property type="match status" value="1"/>
</dbReference>
<proteinExistence type="inferred from homology"/>
<evidence type="ECO:0000256" key="2">
    <source>
        <dbReference type="RuleBase" id="RU003616"/>
    </source>
</evidence>
<dbReference type="EMBL" id="JACHNU010000001">
    <property type="protein sequence ID" value="MBB4661702.1"/>
    <property type="molecule type" value="Genomic_DNA"/>
</dbReference>
<dbReference type="CDD" id="cd06464">
    <property type="entry name" value="ACD_sHsps-like"/>
    <property type="match status" value="1"/>
</dbReference>
<organism evidence="5 6">
    <name type="scientific">Conexibacter arvalis</name>
    <dbReference type="NCBI Taxonomy" id="912552"/>
    <lineage>
        <taxon>Bacteria</taxon>
        <taxon>Bacillati</taxon>
        <taxon>Actinomycetota</taxon>
        <taxon>Thermoleophilia</taxon>
        <taxon>Solirubrobacterales</taxon>
        <taxon>Conexibacteraceae</taxon>
        <taxon>Conexibacter</taxon>
    </lineage>
</organism>
<dbReference type="PROSITE" id="PS01031">
    <property type="entry name" value="SHSP"/>
    <property type="match status" value="1"/>
</dbReference>
<evidence type="ECO:0000256" key="3">
    <source>
        <dbReference type="SAM" id="MobiDB-lite"/>
    </source>
</evidence>
<evidence type="ECO:0000259" key="4">
    <source>
        <dbReference type="PROSITE" id="PS01031"/>
    </source>
</evidence>
<name>A0A840IAQ0_9ACTN</name>
<dbReference type="InterPro" id="IPR002068">
    <property type="entry name" value="A-crystallin/Hsp20_dom"/>
</dbReference>
<dbReference type="InterPro" id="IPR008978">
    <property type="entry name" value="HSP20-like_chaperone"/>
</dbReference>
<dbReference type="AlphaFoldDB" id="A0A840IAQ0"/>
<keyword evidence="6" id="KW-1185">Reference proteome</keyword>
<evidence type="ECO:0000256" key="1">
    <source>
        <dbReference type="PROSITE-ProRule" id="PRU00285"/>
    </source>
</evidence>
<comment type="caution">
    <text evidence="5">The sequence shown here is derived from an EMBL/GenBank/DDBJ whole genome shotgun (WGS) entry which is preliminary data.</text>
</comment>
<sequence>MAPERDLFANFERMRREMDELFGDVLQRPGIAPRKRGGFSPAVDVYYADDPARAVVTAELPGIDADRLSLEIQGRELVLSGHRHPNEAEGRVYQQVEIEHGPFRRVVQLGAEVRGEEAKAIYEDGLLRVELPLAQPEPRRRSVPIEVPHPSSKPTPRRGPDPDGGSA</sequence>
<feature type="region of interest" description="Disordered" evidence="3">
    <location>
        <begin position="133"/>
        <end position="167"/>
    </location>
</feature>
<dbReference type="RefSeq" id="WP_183340093.1">
    <property type="nucleotide sequence ID" value="NZ_JACHNU010000001.1"/>
</dbReference>
<comment type="similarity">
    <text evidence="1 2">Belongs to the small heat shock protein (HSP20) family.</text>
</comment>
<evidence type="ECO:0000313" key="5">
    <source>
        <dbReference type="EMBL" id="MBB4661702.1"/>
    </source>
</evidence>
<dbReference type="PANTHER" id="PTHR11527">
    <property type="entry name" value="HEAT-SHOCK PROTEIN 20 FAMILY MEMBER"/>
    <property type="match status" value="1"/>
</dbReference>
<accession>A0A840IAQ0</accession>
<evidence type="ECO:0000313" key="6">
    <source>
        <dbReference type="Proteomes" id="UP000585272"/>
    </source>
</evidence>
<reference evidence="5 6" key="1">
    <citation type="submission" date="2020-08" db="EMBL/GenBank/DDBJ databases">
        <title>Genomic Encyclopedia of Archaeal and Bacterial Type Strains, Phase II (KMG-II): from individual species to whole genera.</title>
        <authorList>
            <person name="Goeker M."/>
        </authorList>
    </citation>
    <scope>NUCLEOTIDE SEQUENCE [LARGE SCALE GENOMIC DNA]</scope>
    <source>
        <strain evidence="5 6">DSM 23288</strain>
    </source>
</reference>
<dbReference type="InterPro" id="IPR031107">
    <property type="entry name" value="Small_HSP"/>
</dbReference>
<dbReference type="Pfam" id="PF00011">
    <property type="entry name" value="HSP20"/>
    <property type="match status" value="1"/>
</dbReference>
<gene>
    <name evidence="5" type="ORF">BDZ31_001275</name>
</gene>
<feature type="domain" description="SHSP" evidence="4">
    <location>
        <begin position="34"/>
        <end position="148"/>
    </location>
</feature>